<dbReference type="RefSeq" id="WP_074859487.1">
    <property type="nucleotide sequence ID" value="NZ_CAXTGU010000026.1"/>
</dbReference>
<sequence>MKVKRFSTTRNKELKCTDPESYIDENGILYPRLAKMPIQDLSLIANFRVEMMKRYYTGDIQEVDYSIVELLMDGLSDIPVRHRISCFENAVFIQIKYPPKLYATDDTNYISIELAAHIFSLTTSDMTDIADEDGELYEDEDGHSLVSLEWLIDTYEDRLCQLVNYEKLSFKTDGQGEISIIIERDLE</sequence>
<evidence type="ECO:0000313" key="2">
    <source>
        <dbReference type="Proteomes" id="UP000283616"/>
    </source>
</evidence>
<dbReference type="AlphaFoldDB" id="A0A1H7WIX5"/>
<dbReference type="EMBL" id="QROV01000011">
    <property type="protein sequence ID" value="RHL59211.1"/>
    <property type="molecule type" value="Genomic_DNA"/>
</dbReference>
<dbReference type="Proteomes" id="UP000283616">
    <property type="component" value="Unassembled WGS sequence"/>
</dbReference>
<accession>A0A1H7WIX5</accession>
<name>A0A1H7WIX5_BACT4</name>
<evidence type="ECO:0000313" key="1">
    <source>
        <dbReference type="EMBL" id="RHL59211.1"/>
    </source>
</evidence>
<proteinExistence type="predicted"/>
<organism evidence="1 2">
    <name type="scientific">Bacteroides thetaiotaomicron</name>
    <dbReference type="NCBI Taxonomy" id="818"/>
    <lineage>
        <taxon>Bacteria</taxon>
        <taxon>Pseudomonadati</taxon>
        <taxon>Bacteroidota</taxon>
        <taxon>Bacteroidia</taxon>
        <taxon>Bacteroidales</taxon>
        <taxon>Bacteroidaceae</taxon>
        <taxon>Bacteroides</taxon>
    </lineage>
</organism>
<protein>
    <submittedName>
        <fullName evidence="1">Uncharacterized protein</fullName>
    </submittedName>
</protein>
<reference evidence="1 2" key="1">
    <citation type="submission" date="2018-08" db="EMBL/GenBank/DDBJ databases">
        <title>A genome reference for cultivated species of the human gut microbiota.</title>
        <authorList>
            <person name="Zou Y."/>
            <person name="Xue W."/>
            <person name="Luo G."/>
        </authorList>
    </citation>
    <scope>NUCLEOTIDE SEQUENCE [LARGE SCALE GENOMIC DNA]</scope>
    <source>
        <strain evidence="1 2">AF37-12</strain>
    </source>
</reference>
<comment type="caution">
    <text evidence="1">The sequence shown here is derived from an EMBL/GenBank/DDBJ whole genome shotgun (WGS) entry which is preliminary data.</text>
</comment>
<gene>
    <name evidence="1" type="ORF">DW011_11525</name>
</gene>